<organism evidence="2 3">
    <name type="scientific">Shimia marina</name>
    <dbReference type="NCBI Taxonomy" id="321267"/>
    <lineage>
        <taxon>Bacteria</taxon>
        <taxon>Pseudomonadati</taxon>
        <taxon>Pseudomonadota</taxon>
        <taxon>Alphaproteobacteria</taxon>
        <taxon>Rhodobacterales</taxon>
        <taxon>Roseobacteraceae</taxon>
    </lineage>
</organism>
<dbReference type="NCBIfam" id="TIGR00229">
    <property type="entry name" value="sensory_box"/>
    <property type="match status" value="1"/>
</dbReference>
<dbReference type="Proteomes" id="UP000054823">
    <property type="component" value="Unassembled WGS sequence"/>
</dbReference>
<dbReference type="AlphaFoldDB" id="A0A0N7LRZ3"/>
<keyword evidence="3" id="KW-1185">Reference proteome</keyword>
<evidence type="ECO:0000259" key="1">
    <source>
        <dbReference type="Pfam" id="PF08447"/>
    </source>
</evidence>
<dbReference type="EMBL" id="CYPW01000015">
    <property type="protein sequence ID" value="CUH52180.1"/>
    <property type="molecule type" value="Genomic_DNA"/>
</dbReference>
<dbReference type="InterPro" id="IPR035965">
    <property type="entry name" value="PAS-like_dom_sf"/>
</dbReference>
<keyword evidence="2" id="KW-0675">Receptor</keyword>
<accession>A0A0N7LRZ3</accession>
<dbReference type="STRING" id="321267.SHM7688_01622"/>
<name>A0A0N7LRZ3_9RHOB</name>
<dbReference type="InterPro" id="IPR000014">
    <property type="entry name" value="PAS"/>
</dbReference>
<evidence type="ECO:0000313" key="3">
    <source>
        <dbReference type="Proteomes" id="UP000054823"/>
    </source>
</evidence>
<proteinExistence type="predicted"/>
<protein>
    <submittedName>
        <fullName evidence="2">Aerotaxis receptor</fullName>
    </submittedName>
</protein>
<reference evidence="2 3" key="1">
    <citation type="submission" date="2015-09" db="EMBL/GenBank/DDBJ databases">
        <authorList>
            <consortium name="Swine Surveillance"/>
        </authorList>
    </citation>
    <scope>NUCLEOTIDE SEQUENCE [LARGE SCALE GENOMIC DNA]</scope>
    <source>
        <strain evidence="2 3">CECT 7688</strain>
    </source>
</reference>
<dbReference type="RefSeq" id="WP_058239410.1">
    <property type="nucleotide sequence ID" value="NZ_CYPW01000015.1"/>
</dbReference>
<dbReference type="OrthoDB" id="266313at2"/>
<dbReference type="Gene3D" id="3.30.450.20">
    <property type="entry name" value="PAS domain"/>
    <property type="match status" value="1"/>
</dbReference>
<gene>
    <name evidence="2" type="primary">aer</name>
    <name evidence="2" type="ORF">SHM7688_01622</name>
</gene>
<dbReference type="SUPFAM" id="SSF55785">
    <property type="entry name" value="PYP-like sensor domain (PAS domain)"/>
    <property type="match status" value="1"/>
</dbReference>
<evidence type="ECO:0000313" key="2">
    <source>
        <dbReference type="EMBL" id="CUH52180.1"/>
    </source>
</evidence>
<sequence length="403" mass="44140">MNAMTKIASSGADTASNEVRFPIEQILTSATDQRGVIGFASPRFCEVSGFTSDELLGAPHKLVRHPDTPKGVFYLLWDHLKAGKPVCAYVKNKTKSGGYYWVLAVITHTENGYLSARIRPGSELFEATKAVYADLLKEEASGMTPEHSATLLTERLQEMGYDDIKSYGYSILNEEFKLRNIVDAEHVTSFALMDDLAGLVCDMQNLVNSIEQGFARVRGEPVNLRILAGRLEGAGAALGTISQNYDAMAKEMHGLVGRLHDPESGALRQMSDAVGHGRAALQMAQLLKQARSDATIDASMAAEGLRLLEDHNERLQQLSRTRLIEIASVGKSIPDICRSLRRRINGLDVVKLLCKVESGRMRDVDSGLDGIIARLENFHDNTDRHLAELSAKSSQITQKGASL</sequence>
<dbReference type="InterPro" id="IPR013655">
    <property type="entry name" value="PAS_fold_3"/>
</dbReference>
<dbReference type="Pfam" id="PF08447">
    <property type="entry name" value="PAS_3"/>
    <property type="match status" value="1"/>
</dbReference>
<dbReference type="CDD" id="cd00130">
    <property type="entry name" value="PAS"/>
    <property type="match status" value="1"/>
</dbReference>
<feature type="domain" description="PAS fold-3" evidence="1">
    <location>
        <begin position="39"/>
        <end position="107"/>
    </location>
</feature>